<proteinExistence type="predicted"/>
<keyword evidence="1" id="KW-0704">Schiff base</keyword>
<dbReference type="SUPFAM" id="SSF51569">
    <property type="entry name" value="Aldolase"/>
    <property type="match status" value="1"/>
</dbReference>
<sequence>MLYIDSADRERLAPLLRTGLFAGVTTNPLILSRAGLTSADLPELHAWLVSQGCTRFYAQATGATLSHVRENAAAVAALGADIVIKLMANREGFTVARELAAEGREVLITGVYHPSQMLLSHAAGAHEIAPYVGRASEHGRDGLDLVAQMARMSAHSDVRILAASIRSVDQIAQLAAVGADDLTISTDLAEQLFDDALTGAAAADFETIANAMTVSA</sequence>
<accession>A0ABN2I8D9</accession>
<dbReference type="Gene3D" id="3.20.20.70">
    <property type="entry name" value="Aldolase class I"/>
    <property type="match status" value="1"/>
</dbReference>
<dbReference type="InterPro" id="IPR001585">
    <property type="entry name" value="TAL/FSA"/>
</dbReference>
<evidence type="ECO:0000313" key="3">
    <source>
        <dbReference type="Proteomes" id="UP001501690"/>
    </source>
</evidence>
<dbReference type="PANTHER" id="PTHR10683">
    <property type="entry name" value="TRANSALDOLASE"/>
    <property type="match status" value="1"/>
</dbReference>
<dbReference type="RefSeq" id="WP_344071668.1">
    <property type="nucleotide sequence ID" value="NZ_BAAAPL010000002.1"/>
</dbReference>
<comment type="caution">
    <text evidence="2">The sequence shown here is derived from an EMBL/GenBank/DDBJ whole genome shotgun (WGS) entry which is preliminary data.</text>
</comment>
<dbReference type="InterPro" id="IPR013785">
    <property type="entry name" value="Aldolase_TIM"/>
</dbReference>
<dbReference type="PANTHER" id="PTHR10683:SF40">
    <property type="entry name" value="FRUCTOSE-6-PHOSPHATE ALDOLASE 1-RELATED"/>
    <property type="match status" value="1"/>
</dbReference>
<reference evidence="2 3" key="1">
    <citation type="journal article" date="2019" name="Int. J. Syst. Evol. Microbiol.">
        <title>The Global Catalogue of Microorganisms (GCM) 10K type strain sequencing project: providing services to taxonomists for standard genome sequencing and annotation.</title>
        <authorList>
            <consortium name="The Broad Institute Genomics Platform"/>
            <consortium name="The Broad Institute Genome Sequencing Center for Infectious Disease"/>
            <person name="Wu L."/>
            <person name="Ma J."/>
        </authorList>
    </citation>
    <scope>NUCLEOTIDE SEQUENCE [LARGE SCALE GENOMIC DNA]</scope>
    <source>
        <strain evidence="2 3">JCM 15577</strain>
    </source>
</reference>
<dbReference type="EMBL" id="BAAAPL010000002">
    <property type="protein sequence ID" value="GAA1700407.1"/>
    <property type="molecule type" value="Genomic_DNA"/>
</dbReference>
<evidence type="ECO:0000256" key="1">
    <source>
        <dbReference type="ARBA" id="ARBA00023270"/>
    </source>
</evidence>
<keyword evidence="3" id="KW-1185">Reference proteome</keyword>
<name>A0ABN2I8D9_9MICO</name>
<dbReference type="Proteomes" id="UP001501690">
    <property type="component" value="Unassembled WGS sequence"/>
</dbReference>
<dbReference type="Pfam" id="PF00923">
    <property type="entry name" value="TAL_FSA"/>
    <property type="match status" value="1"/>
</dbReference>
<gene>
    <name evidence="2" type="primary">fsa</name>
    <name evidence="2" type="ORF">GCM10009808_17590</name>
</gene>
<organism evidence="2 3">
    <name type="scientific">Microbacterium sediminicola</name>
    <dbReference type="NCBI Taxonomy" id="415210"/>
    <lineage>
        <taxon>Bacteria</taxon>
        <taxon>Bacillati</taxon>
        <taxon>Actinomycetota</taxon>
        <taxon>Actinomycetes</taxon>
        <taxon>Micrococcales</taxon>
        <taxon>Microbacteriaceae</taxon>
        <taxon>Microbacterium</taxon>
    </lineage>
</organism>
<protein>
    <submittedName>
        <fullName evidence="2">Fructose-6-phosphate aldolase</fullName>
    </submittedName>
</protein>
<evidence type="ECO:0000313" key="2">
    <source>
        <dbReference type="EMBL" id="GAA1700407.1"/>
    </source>
</evidence>